<dbReference type="EMBL" id="FNVP01000009">
    <property type="protein sequence ID" value="SEG31797.1"/>
    <property type="molecule type" value="Genomic_DNA"/>
</dbReference>
<proteinExistence type="predicted"/>
<evidence type="ECO:0000313" key="2">
    <source>
        <dbReference type="EMBL" id="SEG31797.1"/>
    </source>
</evidence>
<protein>
    <submittedName>
        <fullName evidence="2">Lysophospholipase L1</fullName>
    </submittedName>
</protein>
<dbReference type="Proteomes" id="UP000236737">
    <property type="component" value="Unassembled WGS sequence"/>
</dbReference>
<feature type="region of interest" description="Disordered" evidence="1">
    <location>
        <begin position="1"/>
        <end position="23"/>
    </location>
</feature>
<dbReference type="OrthoDB" id="6315383at2"/>
<dbReference type="GO" id="GO:0016788">
    <property type="term" value="F:hydrolase activity, acting on ester bonds"/>
    <property type="evidence" value="ECO:0007669"/>
    <property type="project" value="UniProtKB-ARBA"/>
</dbReference>
<evidence type="ECO:0000256" key="1">
    <source>
        <dbReference type="SAM" id="MobiDB-lite"/>
    </source>
</evidence>
<dbReference type="Gene3D" id="3.40.50.1110">
    <property type="entry name" value="SGNH hydrolase"/>
    <property type="match status" value="1"/>
</dbReference>
<accession>A0A1H5Z851</accession>
<feature type="compositionally biased region" description="Polar residues" evidence="1">
    <location>
        <begin position="1"/>
        <end position="10"/>
    </location>
</feature>
<organism evidence="2 3">
    <name type="scientific">Flavobacterium urumqiense</name>
    <dbReference type="NCBI Taxonomy" id="935224"/>
    <lineage>
        <taxon>Bacteria</taxon>
        <taxon>Pseudomonadati</taxon>
        <taxon>Bacteroidota</taxon>
        <taxon>Flavobacteriia</taxon>
        <taxon>Flavobacteriales</taxon>
        <taxon>Flavobacteriaceae</taxon>
        <taxon>Flavobacterium</taxon>
    </lineage>
</organism>
<dbReference type="InterPro" id="IPR036514">
    <property type="entry name" value="SGNH_hydro_sf"/>
</dbReference>
<name>A0A1H5Z851_9FLAO</name>
<sequence length="793" mass="86201">MSITATNNPYPTDPDAAPTKLDRGGYIGTAQNLDEKINTNLSEAKALIESFKGSTDLGSITPTSTPTGTGPAFWRATQNGTYTNFGGLVVNANSFAVFSRNDAGVFSISQTALDLTAYAKTVDTNKINTWIAKAYPLGDQVNYLGKDWVSNAAAVAGDVPGTSSKWVERLSGYAIGKSNIFDNSANVNAIINNGVLDLSLINCLDSQQFTIGVFRKNASTAYEIKIYEWKGGTFTDEVCSFIQPNYVKIKDIETLKLSTITQGIYGYITLDWSKIPDGTSIASQTFALAGLNKSIYTTYPLPPSIISPNIFDNSANVNIIMKATVLDLTLINCLDSQKFSIGVFRKNVSGAYEIKIYEIINNSFGDEVCSFNQPNYIKTKDIETLTLSNILQGIYGYITVDWSKIADGTSITSQTFALAGLSKSTYIPLIKQPLNKISSSILHRGLLDSISAVNWSLSSGIYTTGSLGMANYLILNKQINVEGRKTIVKFKGSSDAIITFRYNGKESSVGTFFSEIVVDNLNSQFYLGNKGGNGTLKTGASKQSFIYNSSHYYQIEIKRVREIFYVMLKNLSNATEYSITLASLTDTDFTDKDTFGLYMNSGTSLSVSDIIVSSTVQPLLIVGDSITEGDVLTFSNGISKRFVDFIKDDLVGKVLISGRHGGNINGVTEKVNTESNILLPQYQMITIGTNGSNTLTNLTNLVRNLKAKGITPILNTIPLKTTDTSQSSINTTILQVVANENIGCVRFDIATAISNDPVNGCNTSLFADTVHPNQSGHLEMYKRVKLDAPYLFE</sequence>
<dbReference type="SUPFAM" id="SSF52266">
    <property type="entry name" value="SGNH hydrolase"/>
    <property type="match status" value="1"/>
</dbReference>
<keyword evidence="3" id="KW-1185">Reference proteome</keyword>
<gene>
    <name evidence="2" type="ORF">SAMN04488130_109126</name>
</gene>
<dbReference type="RefSeq" id="WP_104000344.1">
    <property type="nucleotide sequence ID" value="NZ_FNVP01000009.1"/>
</dbReference>
<evidence type="ECO:0000313" key="3">
    <source>
        <dbReference type="Proteomes" id="UP000236737"/>
    </source>
</evidence>
<reference evidence="3" key="1">
    <citation type="submission" date="2016-10" db="EMBL/GenBank/DDBJ databases">
        <authorList>
            <person name="Varghese N."/>
            <person name="Submissions S."/>
        </authorList>
    </citation>
    <scope>NUCLEOTIDE SEQUENCE [LARGE SCALE GENOMIC DNA]</scope>
    <source>
        <strain evidence="3">CGMCC 1.9230</strain>
    </source>
</reference>
<dbReference type="AlphaFoldDB" id="A0A1H5Z851"/>